<dbReference type="Proteomes" id="UP000450000">
    <property type="component" value="Unassembled WGS sequence"/>
</dbReference>
<keyword evidence="2" id="KW-1185">Reference proteome</keyword>
<dbReference type="OrthoDB" id="3445328at2"/>
<reference evidence="1 2" key="1">
    <citation type="submission" date="2019-09" db="EMBL/GenBank/DDBJ databases">
        <title>Genome Sequences of Streptomyces kaniharaensis ATCC 21070.</title>
        <authorList>
            <person name="Zhu W."/>
            <person name="De Crecy-Lagard V."/>
            <person name="Richards N.G."/>
        </authorList>
    </citation>
    <scope>NUCLEOTIDE SEQUENCE [LARGE SCALE GENOMIC DNA]</scope>
    <source>
        <strain evidence="1 2">SF-557</strain>
    </source>
</reference>
<organism evidence="1 2">
    <name type="scientific">Streptomyces kaniharaensis</name>
    <dbReference type="NCBI Taxonomy" id="212423"/>
    <lineage>
        <taxon>Bacteria</taxon>
        <taxon>Bacillati</taxon>
        <taxon>Actinomycetota</taxon>
        <taxon>Actinomycetes</taxon>
        <taxon>Kitasatosporales</taxon>
        <taxon>Streptomycetaceae</taxon>
        <taxon>Streptomyces</taxon>
    </lineage>
</organism>
<evidence type="ECO:0000313" key="2">
    <source>
        <dbReference type="Proteomes" id="UP000450000"/>
    </source>
</evidence>
<name>A0A6N7KW33_9ACTN</name>
<comment type="caution">
    <text evidence="1">The sequence shown here is derived from an EMBL/GenBank/DDBJ whole genome shotgun (WGS) entry which is preliminary data.</text>
</comment>
<gene>
    <name evidence="1" type="ORF">F7Q99_20220</name>
</gene>
<dbReference type="EMBL" id="WBOF01000001">
    <property type="protein sequence ID" value="MQS14527.1"/>
    <property type="molecule type" value="Genomic_DNA"/>
</dbReference>
<sequence length="944" mass="99001">MAINPNWPVLMYDWGPFWNANGAAAPGGKFTDLTSRTRGRVGIQRGRQYELDQIRAGTMSMSVVNTDGSLDPASVSGPWYGHIMPYQPVRVRAQWPPTANLLTQCQATGGDLGGYAIGSIASQPGVGVLSDTDTGSAIAFSALAWQGQRVFQATVPNGSASGAAPLYTQTVSGERSATYTAQIRVRNVTPSTTLQVAAFISWSTAAGTATRILGTPTTLTGSYTAPWTQLTVTGTLGAATAYMSVGVVLTSAATADVIIQADGWQLERGSTATSWTAPGVWYPVYAGFVERYPSSWTMSGTYGTVNTTSVDAISLLSQRVLRDPLTEEIYSRNPRFLYTLGDPQNSQSCADAVGANPAAPLVVSKSGPGSLTFGNQITSTTSGGTYTGSTGTVVTINNPGAGAFSYNPATLISLDQAGIKGPANPGAWTRMIAFRYTGPIPADHAVIWCSSDSQRSGHYSSGSAVTVSITSNGWPAVYLSGPTGVVSNYYFGGATNCADGNWHLLIFGYSQSSSQMVLSQDGFYSIAPVGAGSTPTGLQFDSLGNWVDPVYGNETLWNYQGDISFAAEWPIVFGASDITAVYTAWKNSFAGDSSDARYKRILGWAGYTGPKSIQTGVTTTMGPAAVAGQDAMSALQAVVDTENGEHFVAADGTVTFRARSARYNALVPVYTFGEMASLGEIPYEECHLDLDPTRLANIVKITQASTNQAFTASDATSQANFFPRSFARTINSASTQECQDAANYLLSRYRSPAVRVASVRLHPSANPTALWPVCLGLELGTRIRVMRRPPAPAAPIQVECFVESISWEFSDAGDAYVTLQCSPADLTPYGLFAAFHTTLATSPAAGVSTITINAGSDNTNPAAAQLGPGQQLVLGLGTATQETVTIQSVGTTTAGWTTATITLTAATTQAHTAGDTVCEPLPSGVTSATTWDAIAKFDSAAFAY</sequence>
<proteinExistence type="predicted"/>
<evidence type="ECO:0000313" key="1">
    <source>
        <dbReference type="EMBL" id="MQS14527.1"/>
    </source>
</evidence>
<accession>A0A6N7KW33</accession>
<protein>
    <submittedName>
        <fullName evidence="1">Uncharacterized protein</fullName>
    </submittedName>
</protein>
<dbReference type="AlphaFoldDB" id="A0A6N7KW33"/>
<dbReference type="RefSeq" id="WP_153463352.1">
    <property type="nucleotide sequence ID" value="NZ_WBOF01000001.1"/>
</dbReference>